<feature type="region of interest" description="Disordered" evidence="1">
    <location>
        <begin position="1"/>
        <end position="21"/>
    </location>
</feature>
<keyword evidence="3" id="KW-1185">Reference proteome</keyword>
<sequence>MESLARVERYKSQTATSSNSSPAVDFFMTKCIQKLEAMDDIREESFVKAVGEFKNQDAREAFIAMSDKNKKLWLRSLV</sequence>
<dbReference type="EMBL" id="JAKUCV010002425">
    <property type="protein sequence ID" value="KAJ4842694.1"/>
    <property type="molecule type" value="Genomic_DNA"/>
</dbReference>
<evidence type="ECO:0000256" key="1">
    <source>
        <dbReference type="SAM" id="MobiDB-lite"/>
    </source>
</evidence>
<proteinExistence type="predicted"/>
<dbReference type="OrthoDB" id="686198at2759"/>
<organism evidence="2 3">
    <name type="scientific">Turnera subulata</name>
    <dbReference type="NCBI Taxonomy" id="218843"/>
    <lineage>
        <taxon>Eukaryota</taxon>
        <taxon>Viridiplantae</taxon>
        <taxon>Streptophyta</taxon>
        <taxon>Embryophyta</taxon>
        <taxon>Tracheophyta</taxon>
        <taxon>Spermatophyta</taxon>
        <taxon>Magnoliopsida</taxon>
        <taxon>eudicotyledons</taxon>
        <taxon>Gunneridae</taxon>
        <taxon>Pentapetalae</taxon>
        <taxon>rosids</taxon>
        <taxon>fabids</taxon>
        <taxon>Malpighiales</taxon>
        <taxon>Passifloraceae</taxon>
        <taxon>Turnera</taxon>
    </lineage>
</organism>
<evidence type="ECO:0000313" key="2">
    <source>
        <dbReference type="EMBL" id="KAJ4842694.1"/>
    </source>
</evidence>
<feature type="compositionally biased region" description="Basic and acidic residues" evidence="1">
    <location>
        <begin position="1"/>
        <end position="11"/>
    </location>
</feature>
<comment type="caution">
    <text evidence="2">The sequence shown here is derived from an EMBL/GenBank/DDBJ whole genome shotgun (WGS) entry which is preliminary data.</text>
</comment>
<accession>A0A9Q0G5J7</accession>
<dbReference type="AlphaFoldDB" id="A0A9Q0G5J7"/>
<dbReference type="Proteomes" id="UP001141552">
    <property type="component" value="Unassembled WGS sequence"/>
</dbReference>
<dbReference type="PANTHER" id="PTHR47584">
    <property type="match status" value="1"/>
</dbReference>
<dbReference type="PANTHER" id="PTHR47584:SF14">
    <property type="entry name" value="L10-INTERACTING MYB DOMAIN-CONTAINING PROTEIN-LIKE"/>
    <property type="match status" value="1"/>
</dbReference>
<reference evidence="2" key="2">
    <citation type="journal article" date="2023" name="Plants (Basel)">
        <title>Annotation of the Turnera subulata (Passifloraceae) Draft Genome Reveals the S-Locus Evolved after the Divergence of Turneroideae from Passifloroideae in a Stepwise Manner.</title>
        <authorList>
            <person name="Henning P.M."/>
            <person name="Roalson E.H."/>
            <person name="Mir W."/>
            <person name="McCubbin A.G."/>
            <person name="Shore J.S."/>
        </authorList>
    </citation>
    <scope>NUCLEOTIDE SEQUENCE</scope>
    <source>
        <strain evidence="2">F60SS</strain>
    </source>
</reference>
<reference evidence="2" key="1">
    <citation type="submission" date="2022-02" db="EMBL/GenBank/DDBJ databases">
        <authorList>
            <person name="Henning P.M."/>
            <person name="McCubbin A.G."/>
            <person name="Shore J.S."/>
        </authorList>
    </citation>
    <scope>NUCLEOTIDE SEQUENCE</scope>
    <source>
        <strain evidence="2">F60SS</strain>
        <tissue evidence="2">Leaves</tissue>
    </source>
</reference>
<name>A0A9Q0G5J7_9ROSI</name>
<feature type="compositionally biased region" description="Polar residues" evidence="1">
    <location>
        <begin position="12"/>
        <end position="21"/>
    </location>
</feature>
<dbReference type="InterPro" id="IPR045026">
    <property type="entry name" value="LIMYB"/>
</dbReference>
<protein>
    <submittedName>
        <fullName evidence="2">Uncharacterized protein</fullName>
    </submittedName>
</protein>
<evidence type="ECO:0000313" key="3">
    <source>
        <dbReference type="Proteomes" id="UP001141552"/>
    </source>
</evidence>
<gene>
    <name evidence="2" type="ORF">Tsubulata_037089</name>
</gene>